<name>A0A6P2PS30_9BURK</name>
<evidence type="ECO:0000313" key="2">
    <source>
        <dbReference type="EMBL" id="VWC11285.1"/>
    </source>
</evidence>
<reference evidence="2 3" key="1">
    <citation type="submission" date="2019-09" db="EMBL/GenBank/DDBJ databases">
        <authorList>
            <person name="Depoorter E."/>
        </authorList>
    </citation>
    <scope>NUCLEOTIDE SEQUENCE [LARGE SCALE GENOMIC DNA]</scope>
    <source>
        <strain evidence="2">LMG 24064</strain>
    </source>
</reference>
<evidence type="ECO:0000256" key="1">
    <source>
        <dbReference type="SAM" id="MobiDB-lite"/>
    </source>
</evidence>
<organism evidence="2 3">
    <name type="scientific">Burkholderia latens</name>
    <dbReference type="NCBI Taxonomy" id="488446"/>
    <lineage>
        <taxon>Bacteria</taxon>
        <taxon>Pseudomonadati</taxon>
        <taxon>Pseudomonadota</taxon>
        <taxon>Betaproteobacteria</taxon>
        <taxon>Burkholderiales</taxon>
        <taxon>Burkholderiaceae</taxon>
        <taxon>Burkholderia</taxon>
        <taxon>Burkholderia cepacia complex</taxon>
    </lineage>
</organism>
<gene>
    <name evidence="2" type="ORF">BLA24064_05306</name>
</gene>
<feature type="region of interest" description="Disordered" evidence="1">
    <location>
        <begin position="38"/>
        <end position="59"/>
    </location>
</feature>
<feature type="compositionally biased region" description="Basic residues" evidence="1">
    <location>
        <begin position="208"/>
        <end position="218"/>
    </location>
</feature>
<evidence type="ECO:0000313" key="3">
    <source>
        <dbReference type="Proteomes" id="UP000494222"/>
    </source>
</evidence>
<feature type="compositionally biased region" description="Low complexity" evidence="1">
    <location>
        <begin position="47"/>
        <end position="56"/>
    </location>
</feature>
<dbReference type="EMBL" id="CABVPL010000053">
    <property type="protein sequence ID" value="VWC11285.1"/>
    <property type="molecule type" value="Genomic_DNA"/>
</dbReference>
<accession>A0A6P2PS30</accession>
<feature type="region of interest" description="Disordered" evidence="1">
    <location>
        <begin position="82"/>
        <end position="218"/>
    </location>
</feature>
<feature type="compositionally biased region" description="Basic residues" evidence="1">
    <location>
        <begin position="116"/>
        <end position="125"/>
    </location>
</feature>
<sequence>MRTVAPRPRDDRRAPVCTDLRALARCLLMQRCRQRRCTSERLDAGDKQSSSGSGKSCRISYRPSHGCCPVSLRPSRIHRCRRHGLAPSPSDARARPTPSPEVTTRRSDRRIPGVPRRAHPRRARSCVRAIRPAVPPAPRRMPTRPHAACRYREGRTRRRAAHRGGQGPRTPFRLRITTQRRCPPSKRPDSDASRRPSRIRTIETPSRTARRTGRTFQL</sequence>
<proteinExistence type="predicted"/>
<feature type="compositionally biased region" description="Basic residues" evidence="1">
    <location>
        <begin position="141"/>
        <end position="162"/>
    </location>
</feature>
<dbReference type="AlphaFoldDB" id="A0A6P2PS30"/>
<protein>
    <submittedName>
        <fullName evidence="2">Uncharacterized protein</fullName>
    </submittedName>
</protein>
<dbReference type="Proteomes" id="UP000494222">
    <property type="component" value="Unassembled WGS sequence"/>
</dbReference>